<evidence type="ECO:0000256" key="3">
    <source>
        <dbReference type="ARBA" id="ARBA00023002"/>
    </source>
</evidence>
<evidence type="ECO:0000313" key="6">
    <source>
        <dbReference type="Proteomes" id="UP001151081"/>
    </source>
</evidence>
<comment type="caution">
    <text evidence="5">The sequence shown here is derived from an EMBL/GenBank/DDBJ whole genome shotgun (WGS) entry which is preliminary data.</text>
</comment>
<dbReference type="Proteomes" id="UP001151081">
    <property type="component" value="Unassembled WGS sequence"/>
</dbReference>
<evidence type="ECO:0000256" key="1">
    <source>
        <dbReference type="ARBA" id="ARBA00007825"/>
    </source>
</evidence>
<evidence type="ECO:0000256" key="2">
    <source>
        <dbReference type="ARBA" id="ARBA00022964"/>
    </source>
</evidence>
<dbReference type="EMBL" id="JAGTJJ010000037">
    <property type="protein sequence ID" value="MDC3986267.1"/>
    <property type="molecule type" value="Genomic_DNA"/>
</dbReference>
<sequence length="208" mass="22913">MDRRQLILGMGGVVALGACRAADGKPRQSAARADLYRCEGCEGVFERQPTASSARIAPPGEPGEPLVLAGTVIALDGRLAAGVTIYAYHTNSAGFYANGTPETEWSRRHGRLRGWAKTGADGRYRFETIKPAPYPDRSLPAHVHLTMFEPGRRPYWIDDIVFDDDALVDAAYRRRMENRGGDGIVRLDREADGRLLAVRDILLERHPA</sequence>
<dbReference type="PANTHER" id="PTHR33711">
    <property type="entry name" value="DIOXYGENASE, PUTATIVE (AFU_ORTHOLOGUE AFUA_2G02910)-RELATED"/>
    <property type="match status" value="1"/>
</dbReference>
<evidence type="ECO:0000259" key="4">
    <source>
        <dbReference type="Pfam" id="PF00775"/>
    </source>
</evidence>
<name>A0A9X3X9M5_9BACT</name>
<dbReference type="GO" id="GO:0016702">
    <property type="term" value="F:oxidoreductase activity, acting on single donors with incorporation of molecular oxygen, incorporation of two atoms of oxygen"/>
    <property type="evidence" value="ECO:0007669"/>
    <property type="project" value="InterPro"/>
</dbReference>
<organism evidence="5 6">
    <name type="scientific">Polyangium jinanense</name>
    <dbReference type="NCBI Taxonomy" id="2829994"/>
    <lineage>
        <taxon>Bacteria</taxon>
        <taxon>Pseudomonadati</taxon>
        <taxon>Myxococcota</taxon>
        <taxon>Polyangia</taxon>
        <taxon>Polyangiales</taxon>
        <taxon>Polyangiaceae</taxon>
        <taxon>Polyangium</taxon>
    </lineage>
</organism>
<reference evidence="5 6" key="1">
    <citation type="submission" date="2021-04" db="EMBL/GenBank/DDBJ databases">
        <title>Genome analysis of Polyangium sp.</title>
        <authorList>
            <person name="Li Y."/>
            <person name="Wang J."/>
        </authorList>
    </citation>
    <scope>NUCLEOTIDE SEQUENCE [LARGE SCALE GENOMIC DNA]</scope>
    <source>
        <strain evidence="5 6">SDU14</strain>
    </source>
</reference>
<dbReference type="PROSITE" id="PS51257">
    <property type="entry name" value="PROKAR_LIPOPROTEIN"/>
    <property type="match status" value="1"/>
</dbReference>
<evidence type="ECO:0000313" key="5">
    <source>
        <dbReference type="EMBL" id="MDC3986267.1"/>
    </source>
</evidence>
<accession>A0A9X3X9M5</accession>
<keyword evidence="6" id="KW-1185">Reference proteome</keyword>
<dbReference type="AlphaFoldDB" id="A0A9X3X9M5"/>
<dbReference type="RefSeq" id="WP_272425445.1">
    <property type="nucleotide sequence ID" value="NZ_JAGTJJ010000037.1"/>
</dbReference>
<dbReference type="Pfam" id="PF00775">
    <property type="entry name" value="Dioxygenase_C"/>
    <property type="match status" value="1"/>
</dbReference>
<dbReference type="Gene3D" id="2.60.130.10">
    <property type="entry name" value="Aromatic compound dioxygenase"/>
    <property type="match status" value="1"/>
</dbReference>
<dbReference type="InterPro" id="IPR015889">
    <property type="entry name" value="Intradiol_dOase_core"/>
</dbReference>
<feature type="domain" description="Intradiol ring-cleavage dioxygenases" evidence="4">
    <location>
        <begin position="60"/>
        <end position="168"/>
    </location>
</feature>
<dbReference type="GO" id="GO:0008199">
    <property type="term" value="F:ferric iron binding"/>
    <property type="evidence" value="ECO:0007669"/>
    <property type="project" value="InterPro"/>
</dbReference>
<gene>
    <name evidence="5" type="ORF">KEG57_37660</name>
</gene>
<dbReference type="CDD" id="cd00421">
    <property type="entry name" value="intradiol_dioxygenase"/>
    <property type="match status" value="1"/>
</dbReference>
<dbReference type="InterPro" id="IPR000627">
    <property type="entry name" value="Intradiol_dOase_C"/>
</dbReference>
<comment type="similarity">
    <text evidence="1">Belongs to the intradiol ring-cleavage dioxygenase family.</text>
</comment>
<dbReference type="PANTHER" id="PTHR33711:SF10">
    <property type="entry name" value="INTRADIOL RING-CLEAVAGE DIOXYGENASES DOMAIN-CONTAINING PROTEIN"/>
    <property type="match status" value="1"/>
</dbReference>
<dbReference type="InterPro" id="IPR050770">
    <property type="entry name" value="Intradiol_RC_Dioxygenase"/>
</dbReference>
<keyword evidence="3" id="KW-0560">Oxidoreductase</keyword>
<proteinExistence type="inferred from homology"/>
<dbReference type="SUPFAM" id="SSF49482">
    <property type="entry name" value="Aromatic compound dioxygenase"/>
    <property type="match status" value="1"/>
</dbReference>
<keyword evidence="2" id="KW-0223">Dioxygenase</keyword>
<protein>
    <recommendedName>
        <fullName evidence="4">Intradiol ring-cleavage dioxygenases domain-containing protein</fullName>
    </recommendedName>
</protein>